<feature type="coiled-coil region" evidence="6">
    <location>
        <begin position="868"/>
        <end position="944"/>
    </location>
</feature>
<evidence type="ECO:0000256" key="7">
    <source>
        <dbReference type="SAM" id="MobiDB-lite"/>
    </source>
</evidence>
<feature type="region of interest" description="Disordered" evidence="7">
    <location>
        <begin position="559"/>
        <end position="592"/>
    </location>
</feature>
<dbReference type="Pfam" id="PF02463">
    <property type="entry name" value="SMC_N"/>
    <property type="match status" value="1"/>
</dbReference>
<dbReference type="Pfam" id="PF06470">
    <property type="entry name" value="SMC_hinge"/>
    <property type="match status" value="1"/>
</dbReference>
<dbReference type="GO" id="GO:0005737">
    <property type="term" value="C:cytoplasm"/>
    <property type="evidence" value="ECO:0007669"/>
    <property type="project" value="UniProtKB-SubCell"/>
</dbReference>
<name>A0A5C7EZ19_9PROT</name>
<dbReference type="CDD" id="cd03278">
    <property type="entry name" value="ABC_SMC_barmotin"/>
    <property type="match status" value="2"/>
</dbReference>
<dbReference type="Gene3D" id="3.40.50.300">
    <property type="entry name" value="P-loop containing nucleotide triphosphate hydrolases"/>
    <property type="match status" value="2"/>
</dbReference>
<evidence type="ECO:0000256" key="4">
    <source>
        <dbReference type="ARBA" id="ARBA00023054"/>
    </source>
</evidence>
<dbReference type="SMART" id="SM00968">
    <property type="entry name" value="SMC_hinge"/>
    <property type="match status" value="1"/>
</dbReference>
<evidence type="ECO:0000256" key="3">
    <source>
        <dbReference type="ARBA" id="ARBA00022840"/>
    </source>
</evidence>
<keyword evidence="5 6" id="KW-0238">DNA-binding</keyword>
<dbReference type="PIRSF" id="PIRSF005719">
    <property type="entry name" value="SMC"/>
    <property type="match status" value="1"/>
</dbReference>
<evidence type="ECO:0000313" key="9">
    <source>
        <dbReference type="EMBL" id="TXF13681.1"/>
    </source>
</evidence>
<dbReference type="PANTHER" id="PTHR43977">
    <property type="entry name" value="STRUCTURAL MAINTENANCE OF CHROMOSOMES PROTEIN 3"/>
    <property type="match status" value="1"/>
</dbReference>
<dbReference type="NCBIfam" id="TIGR02168">
    <property type="entry name" value="SMC_prok_B"/>
    <property type="match status" value="1"/>
</dbReference>
<dbReference type="InterPro" id="IPR024704">
    <property type="entry name" value="SMC"/>
</dbReference>
<reference evidence="9 10" key="1">
    <citation type="submission" date="2019-08" db="EMBL/GenBank/DDBJ databases">
        <title>Pelomicrobium methylotrophicum gen. nov., sp. nov. a moderately thermophilic, facultatively anaerobic, lithoautotrophic and methylotrophic bacterium isolated from a terrestrial mud volcano.</title>
        <authorList>
            <person name="Slobodkina G.B."/>
            <person name="Merkel A.Y."/>
            <person name="Slobodkin A.I."/>
        </authorList>
    </citation>
    <scope>NUCLEOTIDE SEQUENCE [LARGE SCALE GENOMIC DNA]</scope>
    <source>
        <strain evidence="9 10">SM250</strain>
    </source>
</reference>
<dbReference type="InParanoid" id="A0A5C7EZ19"/>
<feature type="coiled-coil region" evidence="6">
    <location>
        <begin position="688"/>
        <end position="722"/>
    </location>
</feature>
<evidence type="ECO:0000256" key="2">
    <source>
        <dbReference type="ARBA" id="ARBA00022741"/>
    </source>
</evidence>
<feature type="coiled-coil region" evidence="6">
    <location>
        <begin position="986"/>
        <end position="1016"/>
    </location>
</feature>
<comment type="domain">
    <text evidence="6">Contains large globular domains required for ATP hydrolysis at each terminus and a third globular domain forming a flexible hinge near the middle of the molecule. These domains are separated by coiled-coil structures.</text>
</comment>
<keyword evidence="1 6" id="KW-0963">Cytoplasm</keyword>
<dbReference type="InterPro" id="IPR027417">
    <property type="entry name" value="P-loop_NTPase"/>
</dbReference>
<dbReference type="InterPro" id="IPR036277">
    <property type="entry name" value="SMC_hinge_sf"/>
</dbReference>
<evidence type="ECO:0000259" key="8">
    <source>
        <dbReference type="SMART" id="SM00968"/>
    </source>
</evidence>
<keyword evidence="3 6" id="KW-0067">ATP-binding</keyword>
<accession>A0A5C7EZ19</accession>
<feature type="coiled-coil region" evidence="6">
    <location>
        <begin position="758"/>
        <end position="841"/>
    </location>
</feature>
<dbReference type="GO" id="GO:0007062">
    <property type="term" value="P:sister chromatid cohesion"/>
    <property type="evidence" value="ECO:0007669"/>
    <property type="project" value="InterPro"/>
</dbReference>
<dbReference type="InterPro" id="IPR011890">
    <property type="entry name" value="SMC_prok"/>
</dbReference>
<dbReference type="HAMAP" id="MF_01894">
    <property type="entry name" value="Smc_prok"/>
    <property type="match status" value="1"/>
</dbReference>
<evidence type="ECO:0000256" key="6">
    <source>
        <dbReference type="HAMAP-Rule" id="MF_01894"/>
    </source>
</evidence>
<sequence>MRLAHIKLAGFKSFVDPTHIPLPGQLVGIVGPNGCGKSNIIDAVRWVLGESRASALRGETMQDVIFNGSSERKPVSRASVELVFDNSLGKAGGQWSQYAEISVKRVIERNGESSYFINNIHVRRRDVQDIFLGTGLGARPYAIIEQGMISRIIEAKPEELRVFLEEAAGVSKYRERRRETELRLEDAQENLARVDDIRQELEKQLVRLEEQAQVAARYHELQERLRMAQALLWLLRKQEAAAGRERLEREIQRLETELQGEIARLRDAERHLEEARERHYSLSDAVHAAQGALYEANAEVARLEQQLQHLRESRSRLEHQISATRAQLEQHQGQLENARDALEHWQAERERAAGQVRARADRAEAEGRDLPVLEEAYRAAQERFAQAQRERMRAEQDRQVEQTHLTHAERVLEQLSARHQRLEEEQRALPRVDPEEAVRREQELAEIDAQIADRQAALARATEALPAAQATLEAARQQLQALEQRLTEVEARRAALEQLQRRLENNEKLTAWLRERGLDGQARLWQGIEVCAGWEDALEAVLRERLNAVALEALAEASHWSDDPPPGKLTCFERGGRPEEDAGRRADPTTLRSQVTCRDPRVAAALDDWLAGVYIADSMEDALARRRFLKAGEALVIPAGHVVTRASITYYVPDSGLHGVLAREREIETLGRDREAQMAAIEAQAHVVFDQEQRVRTLETEIERHRGELAEAQRRRHEAQMAALKASEMAQRVADRQRQIASELEEIGAQMSAESDRRDQAARRLVEIGREIEAATARELALHEECRAAESRLAEQRRAHQQALHEAQEAVYYEKLASNKINELEDLIKVIDQNIGSARQALDGLETELSKLDPGPIEAALHARLAVRQERERALALARNQLEEANAQLHGLDEARLTIERGLEPLRQKLNEARLKEQEARLTMAQFDEQLRQANVDEAALETQLNEKPRASSLQAEITRLHNEIAGLGAVNLAALEELKATRERKSFLDAQSEDLRAAVETLENAIRRIDRETRERLMATFEQVNGHLAELFPTLFGGGQARLVLTGEEILDAGVQVIAQPPGKKNTSIHLLSGGEKALTALALVFSLFQLNPAPFCLLDEVDAPLDDTNTERFCQLVKRMAQQTQFIFISHNKLTMEIAHQLIGITMQEQGVSRVVAVDIEEAMRMRDAAAA</sequence>
<evidence type="ECO:0000313" key="10">
    <source>
        <dbReference type="Proteomes" id="UP000321201"/>
    </source>
</evidence>
<feature type="coiled-coil region" evidence="6">
    <location>
        <begin position="170"/>
        <end position="425"/>
    </location>
</feature>
<evidence type="ECO:0000256" key="5">
    <source>
        <dbReference type="ARBA" id="ARBA00023125"/>
    </source>
</evidence>
<dbReference type="GO" id="GO:0003677">
    <property type="term" value="F:DNA binding"/>
    <property type="evidence" value="ECO:0007669"/>
    <property type="project" value="UniProtKB-UniRule"/>
</dbReference>
<keyword evidence="4 6" id="KW-0175">Coiled coil</keyword>
<gene>
    <name evidence="6 9" type="primary">smc</name>
    <name evidence="9" type="ORF">FR698_00790</name>
</gene>
<dbReference type="SUPFAM" id="SSF75553">
    <property type="entry name" value="Smc hinge domain"/>
    <property type="match status" value="1"/>
</dbReference>
<dbReference type="EMBL" id="VPFL01000001">
    <property type="protein sequence ID" value="TXF13681.1"/>
    <property type="molecule type" value="Genomic_DNA"/>
</dbReference>
<comment type="subunit">
    <text evidence="6">Homodimer.</text>
</comment>
<proteinExistence type="inferred from homology"/>
<organism evidence="9 10">
    <name type="scientific">Pelomicrobium methylotrophicum</name>
    <dbReference type="NCBI Taxonomy" id="2602750"/>
    <lineage>
        <taxon>Bacteria</taxon>
        <taxon>Pseudomonadati</taxon>
        <taxon>Pseudomonadota</taxon>
        <taxon>Hydrogenophilia</taxon>
        <taxon>Hydrogenophilia incertae sedis</taxon>
        <taxon>Pelomicrobium</taxon>
    </lineage>
</organism>
<dbReference type="OrthoDB" id="5287050at2"/>
<dbReference type="InterPro" id="IPR010935">
    <property type="entry name" value="SMC_hinge"/>
</dbReference>
<comment type="caution">
    <text evidence="9">The sequence shown here is derived from an EMBL/GenBank/DDBJ whole genome shotgun (WGS) entry which is preliminary data.</text>
</comment>
<feature type="coiled-coil region" evidence="6">
    <location>
        <begin position="458"/>
        <end position="516"/>
    </location>
</feature>
<evidence type="ECO:0000256" key="1">
    <source>
        <dbReference type="ARBA" id="ARBA00022490"/>
    </source>
</evidence>
<comment type="subcellular location">
    <subcellularLocation>
        <location evidence="6">Cytoplasm</location>
    </subcellularLocation>
</comment>
<keyword evidence="2 6" id="KW-0547">Nucleotide-binding</keyword>
<dbReference type="GO" id="GO:0005694">
    <property type="term" value="C:chromosome"/>
    <property type="evidence" value="ECO:0007669"/>
    <property type="project" value="InterPro"/>
</dbReference>
<comment type="function">
    <text evidence="6">Required for chromosome condensation and partitioning.</text>
</comment>
<dbReference type="GO" id="GO:0016887">
    <property type="term" value="F:ATP hydrolysis activity"/>
    <property type="evidence" value="ECO:0007669"/>
    <property type="project" value="InterPro"/>
</dbReference>
<dbReference type="Proteomes" id="UP000321201">
    <property type="component" value="Unassembled WGS sequence"/>
</dbReference>
<feature type="domain" description="SMC hinge" evidence="8">
    <location>
        <begin position="518"/>
        <end position="626"/>
    </location>
</feature>
<dbReference type="SUPFAM" id="SSF52540">
    <property type="entry name" value="P-loop containing nucleoside triphosphate hydrolases"/>
    <property type="match status" value="1"/>
</dbReference>
<dbReference type="GO" id="GO:0007059">
    <property type="term" value="P:chromosome segregation"/>
    <property type="evidence" value="ECO:0007669"/>
    <property type="project" value="UniProtKB-UniRule"/>
</dbReference>
<dbReference type="RefSeq" id="WP_147798267.1">
    <property type="nucleotide sequence ID" value="NZ_VPFL01000001.1"/>
</dbReference>
<feature type="binding site" evidence="6">
    <location>
        <begin position="32"/>
        <end position="39"/>
    </location>
    <ligand>
        <name>ATP</name>
        <dbReference type="ChEBI" id="CHEBI:30616"/>
    </ligand>
</feature>
<feature type="compositionally biased region" description="Basic and acidic residues" evidence="7">
    <location>
        <begin position="574"/>
        <end position="587"/>
    </location>
</feature>
<dbReference type="GO" id="GO:0005524">
    <property type="term" value="F:ATP binding"/>
    <property type="evidence" value="ECO:0007669"/>
    <property type="project" value="UniProtKB-UniRule"/>
</dbReference>
<protein>
    <recommendedName>
        <fullName evidence="6">Chromosome partition protein Smc</fullName>
    </recommendedName>
</protein>
<dbReference type="InterPro" id="IPR003395">
    <property type="entry name" value="RecF/RecN/SMC_N"/>
</dbReference>
<dbReference type="GO" id="GO:0006260">
    <property type="term" value="P:DNA replication"/>
    <property type="evidence" value="ECO:0007669"/>
    <property type="project" value="UniProtKB-UniRule"/>
</dbReference>
<comment type="similarity">
    <text evidence="6">Belongs to the SMC family.</text>
</comment>
<dbReference type="AlphaFoldDB" id="A0A5C7EZ19"/>
<dbReference type="GO" id="GO:0030261">
    <property type="term" value="P:chromosome condensation"/>
    <property type="evidence" value="ECO:0007669"/>
    <property type="project" value="InterPro"/>
</dbReference>
<keyword evidence="10" id="KW-1185">Reference proteome</keyword>